<dbReference type="InterPro" id="IPR016718">
    <property type="entry name" value="rRNA_m1G-MeTrfase_A_prd"/>
</dbReference>
<keyword evidence="3 5" id="KW-0949">S-adenosyl-L-methionine</keyword>
<dbReference type="SUPFAM" id="SSF53335">
    <property type="entry name" value="S-adenosyl-L-methionine-dependent methyltransferases"/>
    <property type="match status" value="1"/>
</dbReference>
<keyword evidence="4" id="KW-0862">Zinc</keyword>
<keyword evidence="9" id="KW-1185">Reference proteome</keyword>
<dbReference type="CDD" id="cd02440">
    <property type="entry name" value="AdoMet_MTases"/>
    <property type="match status" value="1"/>
</dbReference>
<name>A0A6N7LVQ6_9GAMM</name>
<dbReference type="RefSeq" id="WP_153502103.1">
    <property type="nucleotide sequence ID" value="NZ_WIRE01000002.1"/>
</dbReference>
<dbReference type="EMBL" id="WIRE01000002">
    <property type="protein sequence ID" value="MQX54527.1"/>
    <property type="molecule type" value="Genomic_DNA"/>
</dbReference>
<evidence type="ECO:0000256" key="2">
    <source>
        <dbReference type="ARBA" id="ARBA00022679"/>
    </source>
</evidence>
<feature type="domain" description="23S rRNA (guanine(745)-N(1))-methyltransferase N-terminal" evidence="7">
    <location>
        <begin position="5"/>
        <end position="47"/>
    </location>
</feature>
<feature type="binding site" evidence="5">
    <location>
        <begin position="94"/>
        <end position="95"/>
    </location>
    <ligand>
        <name>S-adenosyl-L-methionine</name>
        <dbReference type="ChEBI" id="CHEBI:59789"/>
    </ligand>
</feature>
<dbReference type="PANTHER" id="PTHR43464">
    <property type="entry name" value="METHYLTRANSFERASE"/>
    <property type="match status" value="1"/>
</dbReference>
<comment type="caution">
    <text evidence="8">The sequence shown here is derived from an EMBL/GenBank/DDBJ whole genome shotgun (WGS) entry which is preliminary data.</text>
</comment>
<feature type="binding site" evidence="4">
    <location>
        <position position="22"/>
    </location>
    <ligand>
        <name>Zn(2+)</name>
        <dbReference type="ChEBI" id="CHEBI:29105"/>
    </ligand>
</feature>
<feature type="binding site" evidence="4">
    <location>
        <position position="9"/>
    </location>
    <ligand>
        <name>Zn(2+)</name>
        <dbReference type="ChEBI" id="CHEBI:29105"/>
    </ligand>
</feature>
<accession>A0A6N7LVQ6</accession>
<dbReference type="GO" id="GO:0032259">
    <property type="term" value="P:methylation"/>
    <property type="evidence" value="ECO:0007669"/>
    <property type="project" value="UniProtKB-KW"/>
</dbReference>
<dbReference type="Pfam" id="PF21302">
    <property type="entry name" value="Zn_ribbon_RlmA"/>
    <property type="match status" value="1"/>
</dbReference>
<evidence type="ECO:0000259" key="6">
    <source>
        <dbReference type="Pfam" id="PF13649"/>
    </source>
</evidence>
<dbReference type="PANTHER" id="PTHR43464:SF19">
    <property type="entry name" value="UBIQUINONE BIOSYNTHESIS O-METHYLTRANSFERASE, MITOCHONDRIAL"/>
    <property type="match status" value="1"/>
</dbReference>
<dbReference type="GO" id="GO:0008168">
    <property type="term" value="F:methyltransferase activity"/>
    <property type="evidence" value="ECO:0007669"/>
    <property type="project" value="UniProtKB-KW"/>
</dbReference>
<dbReference type="AlphaFoldDB" id="A0A6N7LVQ6"/>
<keyword evidence="1 8" id="KW-0489">Methyltransferase</keyword>
<dbReference type="InterPro" id="IPR048647">
    <property type="entry name" value="RlmA_N"/>
</dbReference>
<gene>
    <name evidence="8" type="ORF">GFN93_14835</name>
</gene>
<evidence type="ECO:0000256" key="4">
    <source>
        <dbReference type="PIRSR" id="PIRSR018249-1"/>
    </source>
</evidence>
<evidence type="ECO:0000256" key="3">
    <source>
        <dbReference type="ARBA" id="ARBA00022691"/>
    </source>
</evidence>
<feature type="binding site" evidence="5">
    <location>
        <position position="68"/>
    </location>
    <ligand>
        <name>S-adenosyl-L-methionine</name>
        <dbReference type="ChEBI" id="CHEBI:59789"/>
    </ligand>
</feature>
<dbReference type="PIRSF" id="PIRSF018249">
    <property type="entry name" value="MyrA_prd"/>
    <property type="match status" value="1"/>
</dbReference>
<evidence type="ECO:0000259" key="7">
    <source>
        <dbReference type="Pfam" id="PF21302"/>
    </source>
</evidence>
<dbReference type="Gene3D" id="3.40.50.150">
    <property type="entry name" value="Vaccinia Virus protein VP39"/>
    <property type="match status" value="1"/>
</dbReference>
<feature type="domain" description="Methyltransferase" evidence="6">
    <location>
        <begin position="88"/>
        <end position="170"/>
    </location>
</feature>
<keyword evidence="2 8" id="KW-0808">Transferase</keyword>
<keyword evidence="4" id="KW-0479">Metal-binding</keyword>
<evidence type="ECO:0000313" key="9">
    <source>
        <dbReference type="Proteomes" id="UP000469421"/>
    </source>
</evidence>
<dbReference type="InterPro" id="IPR041698">
    <property type="entry name" value="Methyltransf_25"/>
</dbReference>
<dbReference type="GO" id="GO:0046872">
    <property type="term" value="F:metal ion binding"/>
    <property type="evidence" value="ECO:0007669"/>
    <property type="project" value="UniProtKB-KW"/>
</dbReference>
<evidence type="ECO:0000313" key="8">
    <source>
        <dbReference type="EMBL" id="MQX54527.1"/>
    </source>
</evidence>
<feature type="binding site" evidence="5">
    <location>
        <position position="181"/>
    </location>
    <ligand>
        <name>S-adenosyl-L-methionine</name>
        <dbReference type="ChEBI" id="CHEBI:59789"/>
    </ligand>
</feature>
<proteinExistence type="predicted"/>
<sequence length="272" mass="30625">MPTLKCPSCDQILTLSDSTWQCESGHRFDRARRGYTNLLLAQHRRSRSPGDDKDMVQARTAFLELGRYQPLAEMLLSKLPAEPEGDWLDLGCGEGWYTERFARQLGAEQGVGVDISKFAIDAAAKRNKALTWLVASGARLPLFDQSMQRVVVLFTRLFTDDIARVLKPGGELIVVGTGEHHLMPLREALYEDVRQSGFDAGKFLDDRFSLIDSEEVTFEWTPADEQELQNLLTMTPHHWRAKPSAKADIGKLAGKAMPAHFIVQRWARVINS</sequence>
<dbReference type="Pfam" id="PF13649">
    <property type="entry name" value="Methyltransf_25"/>
    <property type="match status" value="1"/>
</dbReference>
<protein>
    <submittedName>
        <fullName evidence="8">Methyltransferase domain-containing protein</fullName>
    </submittedName>
</protein>
<feature type="binding site" evidence="4">
    <location>
        <position position="26"/>
    </location>
    <ligand>
        <name>Zn(2+)</name>
        <dbReference type="ChEBI" id="CHEBI:29105"/>
    </ligand>
</feature>
<evidence type="ECO:0000256" key="1">
    <source>
        <dbReference type="ARBA" id="ARBA00022603"/>
    </source>
</evidence>
<dbReference type="Proteomes" id="UP000469421">
    <property type="component" value="Unassembled WGS sequence"/>
</dbReference>
<organism evidence="8 9">
    <name type="scientific">Alcanivorax sediminis</name>
    <dbReference type="NCBI Taxonomy" id="2663008"/>
    <lineage>
        <taxon>Bacteria</taxon>
        <taxon>Pseudomonadati</taxon>
        <taxon>Pseudomonadota</taxon>
        <taxon>Gammaproteobacteria</taxon>
        <taxon>Oceanospirillales</taxon>
        <taxon>Alcanivoracaceae</taxon>
        <taxon>Alcanivorax</taxon>
    </lineage>
</organism>
<reference evidence="8 9" key="1">
    <citation type="submission" date="2019-10" db="EMBL/GenBank/DDBJ databases">
        <title>Alcanivorax sp.PA15-N-34 draft genome sequence.</title>
        <authorList>
            <person name="Liao X."/>
            <person name="Shao Z."/>
        </authorList>
    </citation>
    <scope>NUCLEOTIDE SEQUENCE [LARGE SCALE GENOMIC DNA]</scope>
    <source>
        <strain evidence="8 9">PA15-N-34</strain>
    </source>
</reference>
<feature type="binding site" evidence="4">
    <location>
        <position position="6"/>
    </location>
    <ligand>
        <name>Zn(2+)</name>
        <dbReference type="ChEBI" id="CHEBI:29105"/>
    </ligand>
</feature>
<dbReference type="InterPro" id="IPR029063">
    <property type="entry name" value="SAM-dependent_MTases_sf"/>
</dbReference>
<evidence type="ECO:0000256" key="5">
    <source>
        <dbReference type="PIRSR" id="PIRSR018249-2"/>
    </source>
</evidence>